<dbReference type="Proteomes" id="UP000236721">
    <property type="component" value="Unassembled WGS sequence"/>
</dbReference>
<evidence type="ECO:0000256" key="3">
    <source>
        <dbReference type="ARBA" id="ARBA00022692"/>
    </source>
</evidence>
<feature type="domain" description="GtrA/DPMS transmembrane" evidence="7">
    <location>
        <begin position="15"/>
        <end position="125"/>
    </location>
</feature>
<organism evidence="8 9">
    <name type="scientific">Vibrio hangzhouensis</name>
    <dbReference type="NCBI Taxonomy" id="462991"/>
    <lineage>
        <taxon>Bacteria</taxon>
        <taxon>Pseudomonadati</taxon>
        <taxon>Pseudomonadota</taxon>
        <taxon>Gammaproteobacteria</taxon>
        <taxon>Vibrionales</taxon>
        <taxon>Vibrionaceae</taxon>
        <taxon>Vibrio</taxon>
    </lineage>
</organism>
<keyword evidence="4 6" id="KW-1133">Transmembrane helix</keyword>
<sequence length="135" mass="15390">MTDLLNRLLQYRIVRFILTGGMATAIHIAVAFLFLRFIQDNVLYANVCGFTIAFFFSYFAQTLIVFKHKVNWGNAVRFFAVQFASLMAAQGISELFSDVNSYIRVLIVVVILPVITYLVHKVWTFSEPNDAAINK</sequence>
<evidence type="ECO:0000256" key="2">
    <source>
        <dbReference type="ARBA" id="ARBA00009399"/>
    </source>
</evidence>
<dbReference type="AlphaFoldDB" id="A0A1H6CAH1"/>
<evidence type="ECO:0000256" key="4">
    <source>
        <dbReference type="ARBA" id="ARBA00022989"/>
    </source>
</evidence>
<feature type="transmembrane region" description="Helical" evidence="6">
    <location>
        <begin position="102"/>
        <end position="119"/>
    </location>
</feature>
<dbReference type="InterPro" id="IPR051401">
    <property type="entry name" value="GtrA_CellWall_Glycosyl"/>
</dbReference>
<proteinExistence type="inferred from homology"/>
<dbReference type="GO" id="GO:0000271">
    <property type="term" value="P:polysaccharide biosynthetic process"/>
    <property type="evidence" value="ECO:0007669"/>
    <property type="project" value="InterPro"/>
</dbReference>
<dbReference type="PANTHER" id="PTHR38459">
    <property type="entry name" value="PROPHAGE BACTOPRENOL-LINKED GLUCOSE TRANSLOCASE HOMOLOG"/>
    <property type="match status" value="1"/>
</dbReference>
<evidence type="ECO:0000256" key="6">
    <source>
        <dbReference type="SAM" id="Phobius"/>
    </source>
</evidence>
<dbReference type="InterPro" id="IPR007267">
    <property type="entry name" value="GtrA_DPMS_TM"/>
</dbReference>
<evidence type="ECO:0000256" key="1">
    <source>
        <dbReference type="ARBA" id="ARBA00004141"/>
    </source>
</evidence>
<evidence type="ECO:0000313" key="9">
    <source>
        <dbReference type="Proteomes" id="UP000236721"/>
    </source>
</evidence>
<gene>
    <name evidence="8" type="ORF">SAMN04488244_13423</name>
</gene>
<accession>A0A1H6CAH1</accession>
<feature type="transmembrane region" description="Helical" evidence="6">
    <location>
        <begin position="43"/>
        <end position="66"/>
    </location>
</feature>
<dbReference type="RefSeq" id="WP_103882317.1">
    <property type="nucleotide sequence ID" value="NZ_FNVG01000034.1"/>
</dbReference>
<name>A0A1H6CAH1_9VIBR</name>
<dbReference type="PANTHER" id="PTHR38459:SF1">
    <property type="entry name" value="PROPHAGE BACTOPRENOL-LINKED GLUCOSE TRANSLOCASE HOMOLOG"/>
    <property type="match status" value="1"/>
</dbReference>
<evidence type="ECO:0000313" key="8">
    <source>
        <dbReference type="EMBL" id="SEG69970.1"/>
    </source>
</evidence>
<comment type="similarity">
    <text evidence="2">Belongs to the GtrA family.</text>
</comment>
<dbReference type="Pfam" id="PF04138">
    <property type="entry name" value="GtrA_DPMS_TM"/>
    <property type="match status" value="1"/>
</dbReference>
<keyword evidence="5 6" id="KW-0472">Membrane</keyword>
<keyword evidence="3 6" id="KW-0812">Transmembrane</keyword>
<keyword evidence="9" id="KW-1185">Reference proteome</keyword>
<reference evidence="9" key="1">
    <citation type="submission" date="2016-10" db="EMBL/GenBank/DDBJ databases">
        <authorList>
            <person name="Varghese N."/>
            <person name="Submissions S."/>
        </authorList>
    </citation>
    <scope>NUCLEOTIDE SEQUENCE [LARGE SCALE GENOMIC DNA]</scope>
    <source>
        <strain evidence="9">CGMCC 1.7062</strain>
    </source>
</reference>
<dbReference type="EMBL" id="FNVG01000034">
    <property type="protein sequence ID" value="SEG69970.1"/>
    <property type="molecule type" value="Genomic_DNA"/>
</dbReference>
<comment type="subcellular location">
    <subcellularLocation>
        <location evidence="1">Membrane</location>
        <topology evidence="1">Multi-pass membrane protein</topology>
    </subcellularLocation>
</comment>
<dbReference type="OrthoDB" id="8562382at2"/>
<evidence type="ECO:0000256" key="5">
    <source>
        <dbReference type="ARBA" id="ARBA00023136"/>
    </source>
</evidence>
<dbReference type="GO" id="GO:0005886">
    <property type="term" value="C:plasma membrane"/>
    <property type="evidence" value="ECO:0007669"/>
    <property type="project" value="TreeGrafter"/>
</dbReference>
<feature type="transmembrane region" description="Helical" evidence="6">
    <location>
        <begin position="12"/>
        <end position="37"/>
    </location>
</feature>
<protein>
    <submittedName>
        <fullName evidence="8">Putative flippase GtrA (Transmembrane translocase of bactoprenol-linked glucose)</fullName>
    </submittedName>
</protein>
<evidence type="ECO:0000259" key="7">
    <source>
        <dbReference type="Pfam" id="PF04138"/>
    </source>
</evidence>